<evidence type="ECO:0000313" key="2">
    <source>
        <dbReference type="Proteomes" id="UP000789405"/>
    </source>
</evidence>
<evidence type="ECO:0000313" key="1">
    <source>
        <dbReference type="EMBL" id="CAG8789848.1"/>
    </source>
</evidence>
<reference evidence="1" key="1">
    <citation type="submission" date="2021-06" db="EMBL/GenBank/DDBJ databases">
        <authorList>
            <person name="Kallberg Y."/>
            <person name="Tangrot J."/>
            <person name="Rosling A."/>
        </authorList>
    </citation>
    <scope>NUCLEOTIDE SEQUENCE</scope>
    <source>
        <strain evidence="1">MA453B</strain>
    </source>
</reference>
<feature type="non-terminal residue" evidence="1">
    <location>
        <position position="108"/>
    </location>
</feature>
<dbReference type="OrthoDB" id="2400221at2759"/>
<proteinExistence type="predicted"/>
<sequence length="108" mass="12194">MLDRIKSGDVERWKYDANKIIMLGKKISADPTSLQTLQFYNDLLSIGSIKKKDILEIISLGQSSNQIITIEMLDAVFKILNNLPNTERNISKRAIMLSSLDIIPVESD</sequence>
<gene>
    <name evidence="1" type="ORF">DERYTH_LOCUS21190</name>
</gene>
<accession>A0A9N9JN75</accession>
<protein>
    <submittedName>
        <fullName evidence="1">19462_t:CDS:1</fullName>
    </submittedName>
</protein>
<name>A0A9N9JN75_9GLOM</name>
<keyword evidence="2" id="KW-1185">Reference proteome</keyword>
<dbReference type="EMBL" id="CAJVPY010026485">
    <property type="protein sequence ID" value="CAG8789848.1"/>
    <property type="molecule type" value="Genomic_DNA"/>
</dbReference>
<comment type="caution">
    <text evidence="1">The sequence shown here is derived from an EMBL/GenBank/DDBJ whole genome shotgun (WGS) entry which is preliminary data.</text>
</comment>
<dbReference type="Proteomes" id="UP000789405">
    <property type="component" value="Unassembled WGS sequence"/>
</dbReference>
<organism evidence="1 2">
    <name type="scientific">Dentiscutata erythropus</name>
    <dbReference type="NCBI Taxonomy" id="1348616"/>
    <lineage>
        <taxon>Eukaryota</taxon>
        <taxon>Fungi</taxon>
        <taxon>Fungi incertae sedis</taxon>
        <taxon>Mucoromycota</taxon>
        <taxon>Glomeromycotina</taxon>
        <taxon>Glomeromycetes</taxon>
        <taxon>Diversisporales</taxon>
        <taxon>Gigasporaceae</taxon>
        <taxon>Dentiscutata</taxon>
    </lineage>
</organism>
<dbReference type="AlphaFoldDB" id="A0A9N9JN75"/>